<protein>
    <submittedName>
        <fullName evidence="1">Uncharacterized protein</fullName>
    </submittedName>
</protein>
<sequence>MDTKKWFLENLPVELRKEINKCAWEQNTVGMSGAYTYRLTDAKKQNRYLKIMPKVLNNSLKRETEIMKWLE</sequence>
<dbReference type="AlphaFoldDB" id="A0A0H5SKZ3"/>
<keyword evidence="2" id="KW-1185">Reference proteome</keyword>
<dbReference type="EMBL" id="CVTD020000024">
    <property type="protein sequence ID" value="CRZ35441.1"/>
    <property type="molecule type" value="Genomic_DNA"/>
</dbReference>
<evidence type="ECO:0000313" key="2">
    <source>
        <dbReference type="Proteomes" id="UP000236497"/>
    </source>
</evidence>
<dbReference type="OrthoDB" id="3806873at2"/>
<name>A0A0H5SKZ3_HERHM</name>
<organism evidence="1 2">
    <name type="scientific">Herbinix hemicellulosilytica</name>
    <dbReference type="NCBI Taxonomy" id="1564487"/>
    <lineage>
        <taxon>Bacteria</taxon>
        <taxon>Bacillati</taxon>
        <taxon>Bacillota</taxon>
        <taxon>Clostridia</taxon>
        <taxon>Lachnospirales</taxon>
        <taxon>Lachnospiraceae</taxon>
        <taxon>Herbinix</taxon>
    </lineage>
</organism>
<gene>
    <name evidence="1" type="ORF">HHT355_2250</name>
</gene>
<evidence type="ECO:0000313" key="1">
    <source>
        <dbReference type="EMBL" id="CRZ35441.1"/>
    </source>
</evidence>
<dbReference type="Proteomes" id="UP000236497">
    <property type="component" value="Unassembled WGS sequence"/>
</dbReference>
<proteinExistence type="predicted"/>
<accession>A0A0H5SKZ3</accession>
<dbReference type="RefSeq" id="WP_103203519.1">
    <property type="nucleotide sequence ID" value="NZ_CVTD020000024.1"/>
</dbReference>
<reference evidence="1 2" key="1">
    <citation type="submission" date="2015-06" db="EMBL/GenBank/DDBJ databases">
        <authorList>
            <person name="Wibberg Daniel"/>
        </authorList>
    </citation>
    <scope>NUCLEOTIDE SEQUENCE [LARGE SCALE GENOMIC DNA]</scope>
    <source>
        <strain evidence="1 2">T3/55T</strain>
    </source>
</reference>
<dbReference type="Gene3D" id="3.30.200.20">
    <property type="entry name" value="Phosphorylase Kinase, domain 1"/>
    <property type="match status" value="1"/>
</dbReference>